<evidence type="ECO:0000256" key="1">
    <source>
        <dbReference type="SAM" id="MobiDB-lite"/>
    </source>
</evidence>
<evidence type="ECO:0000313" key="2">
    <source>
        <dbReference type="EMBL" id="KIK90258.1"/>
    </source>
</evidence>
<evidence type="ECO:0000313" key="3">
    <source>
        <dbReference type="Proteomes" id="UP000054538"/>
    </source>
</evidence>
<name>A0A0D0DHF4_9AGAM</name>
<feature type="non-terminal residue" evidence="2">
    <location>
        <position position="1"/>
    </location>
</feature>
<sequence>MTSMVVPSSNVTASASSSSTSINMPSLTNNNKIDAKNLLRIIHNQSLQACCDVGESGVPTDESLVPRIYPLVYSIPEPPTPQTGSFAHQWISAYSLLSPTSKIQAVKALDTLKSTEIKSIPSLPKVIFTTDREVKVSSSTDGTYSLSIHTVVTELAKAKQYTPLTLFTIANTFRLHKEGHLLKKTKSSIDSTIYHLLDLLQFEAEEAMDSLTWQEAWQCMISWLAEVAEPAVHDIGHGISQPSLRTKPSATISKPFSPLISECVCNMQLDLSNMMNKTGKPICKLQSTSSSRRSFTNSPLVRIVILLLAMSPTMHQLIRIRNAHGRARSSFGTGPPPLISGSSLTPCVSSVSAPVIASQNAKKRLRQRANKHMPSTLEDISSVTPMAPLSALLTTLLTLRESAKTLMLPPSTSVPSVVRPPMVRSPISV</sequence>
<protein>
    <submittedName>
        <fullName evidence="2">Uncharacterized protein</fullName>
    </submittedName>
</protein>
<dbReference type="STRING" id="930991.A0A0D0DHF4"/>
<reference evidence="3" key="2">
    <citation type="submission" date="2015-01" db="EMBL/GenBank/DDBJ databases">
        <title>Evolutionary Origins and Diversification of the Mycorrhizal Mutualists.</title>
        <authorList>
            <consortium name="DOE Joint Genome Institute"/>
            <consortium name="Mycorrhizal Genomics Consortium"/>
            <person name="Kohler A."/>
            <person name="Kuo A."/>
            <person name="Nagy L.G."/>
            <person name="Floudas D."/>
            <person name="Copeland A."/>
            <person name="Barry K.W."/>
            <person name="Cichocki N."/>
            <person name="Veneault-Fourrey C."/>
            <person name="LaButti K."/>
            <person name="Lindquist E.A."/>
            <person name="Lipzen A."/>
            <person name="Lundell T."/>
            <person name="Morin E."/>
            <person name="Murat C."/>
            <person name="Riley R."/>
            <person name="Ohm R."/>
            <person name="Sun H."/>
            <person name="Tunlid A."/>
            <person name="Henrissat B."/>
            <person name="Grigoriev I.V."/>
            <person name="Hibbett D.S."/>
            <person name="Martin F."/>
        </authorList>
    </citation>
    <scope>NUCLEOTIDE SEQUENCE [LARGE SCALE GENOMIC DNA]</scope>
    <source>
        <strain evidence="3">Ve08.2h10</strain>
    </source>
</reference>
<keyword evidence="3" id="KW-1185">Reference proteome</keyword>
<dbReference type="Proteomes" id="UP000054538">
    <property type="component" value="Unassembled WGS sequence"/>
</dbReference>
<dbReference type="HOGENOM" id="CLU_640239_0_0_1"/>
<dbReference type="InParanoid" id="A0A0D0DHF4"/>
<proteinExistence type="predicted"/>
<accession>A0A0D0DHF4</accession>
<organism evidence="2 3">
    <name type="scientific">Paxillus rubicundulus Ve08.2h10</name>
    <dbReference type="NCBI Taxonomy" id="930991"/>
    <lineage>
        <taxon>Eukaryota</taxon>
        <taxon>Fungi</taxon>
        <taxon>Dikarya</taxon>
        <taxon>Basidiomycota</taxon>
        <taxon>Agaricomycotina</taxon>
        <taxon>Agaricomycetes</taxon>
        <taxon>Agaricomycetidae</taxon>
        <taxon>Boletales</taxon>
        <taxon>Paxilineae</taxon>
        <taxon>Paxillaceae</taxon>
        <taxon>Paxillus</taxon>
    </lineage>
</organism>
<gene>
    <name evidence="2" type="ORF">PAXRUDRAFT_801994</name>
</gene>
<feature type="region of interest" description="Disordered" evidence="1">
    <location>
        <begin position="1"/>
        <end position="26"/>
    </location>
</feature>
<dbReference type="OrthoDB" id="2687308at2759"/>
<dbReference type="EMBL" id="KN825523">
    <property type="protein sequence ID" value="KIK90258.1"/>
    <property type="molecule type" value="Genomic_DNA"/>
</dbReference>
<reference evidence="2 3" key="1">
    <citation type="submission" date="2014-04" db="EMBL/GenBank/DDBJ databases">
        <authorList>
            <consortium name="DOE Joint Genome Institute"/>
            <person name="Kuo A."/>
            <person name="Kohler A."/>
            <person name="Jargeat P."/>
            <person name="Nagy L.G."/>
            <person name="Floudas D."/>
            <person name="Copeland A."/>
            <person name="Barry K.W."/>
            <person name="Cichocki N."/>
            <person name="Veneault-Fourrey C."/>
            <person name="LaButti K."/>
            <person name="Lindquist E.A."/>
            <person name="Lipzen A."/>
            <person name="Lundell T."/>
            <person name="Morin E."/>
            <person name="Murat C."/>
            <person name="Sun H."/>
            <person name="Tunlid A."/>
            <person name="Henrissat B."/>
            <person name="Grigoriev I.V."/>
            <person name="Hibbett D.S."/>
            <person name="Martin F."/>
            <person name="Nordberg H.P."/>
            <person name="Cantor M.N."/>
            <person name="Hua S.X."/>
        </authorList>
    </citation>
    <scope>NUCLEOTIDE SEQUENCE [LARGE SCALE GENOMIC DNA]</scope>
    <source>
        <strain evidence="2 3">Ve08.2h10</strain>
    </source>
</reference>
<dbReference type="AlphaFoldDB" id="A0A0D0DHF4"/>